<evidence type="ECO:0000313" key="2">
    <source>
        <dbReference type="EMBL" id="CAE0438777.1"/>
    </source>
</evidence>
<feature type="compositionally biased region" description="Acidic residues" evidence="1">
    <location>
        <begin position="198"/>
        <end position="220"/>
    </location>
</feature>
<reference evidence="2" key="1">
    <citation type="submission" date="2021-01" db="EMBL/GenBank/DDBJ databases">
        <authorList>
            <person name="Corre E."/>
            <person name="Pelletier E."/>
            <person name="Niang G."/>
            <person name="Scheremetjew M."/>
            <person name="Finn R."/>
            <person name="Kale V."/>
            <person name="Holt S."/>
            <person name="Cochrane G."/>
            <person name="Meng A."/>
            <person name="Brown T."/>
            <person name="Cohen L."/>
        </authorList>
    </citation>
    <scope>NUCLEOTIDE SEQUENCE</scope>
    <source>
        <strain evidence="2">GSBS06</strain>
    </source>
</reference>
<dbReference type="EMBL" id="HBIN01011975">
    <property type="protein sequence ID" value="CAE0438777.1"/>
    <property type="molecule type" value="Transcribed_RNA"/>
</dbReference>
<accession>A0A7S3PHL5</accession>
<evidence type="ECO:0000256" key="1">
    <source>
        <dbReference type="SAM" id="MobiDB-lite"/>
    </source>
</evidence>
<proteinExistence type="predicted"/>
<feature type="region of interest" description="Disordered" evidence="1">
    <location>
        <begin position="443"/>
        <end position="463"/>
    </location>
</feature>
<feature type="region of interest" description="Disordered" evidence="1">
    <location>
        <begin position="1"/>
        <end position="43"/>
    </location>
</feature>
<protein>
    <submittedName>
        <fullName evidence="2">Uncharacterized protein</fullName>
    </submittedName>
</protein>
<sequence length="708" mass="78636">MGNGKSSNETRKSYIGEGPSALQVTLENGRPPSGSTKSLFGVVVPNDGVRPGIGTSPDIGKTVQSGYDKYIDQTPGLEAFYVGGGDSGDDNEEEDDDQIAIIGDVNTFNELIQQPSTDYSPIDRLIVSQEPSRTNDAIRDNKFSRYFGFAPPADTQSTFEEVDPITRHSFGSLTSMQHQSIQQNRSNGFHSWLLEDDEYPSSAEESESQTGNELEEDEEDYKERLQLLGSDYEEDEPVEEIRKSLRKSSSVTEEIKKNSRNAVSLSEQQQEDIRSALNNLRTSLAPRNETSSNTTSSNIEKEEHKPKPRLKSLKELQRGSIDRAIMKLKRETRMVTDVSAIEESGSSQNNVKDIAVIKPTESESGGSVAITLNQEEDKLGIEVRNQKNVKDESDDAVTTKLNEDGGKVDIELETQENEKEEPDDAVVTKLNEEEDKVDIELAGTENEENAKEESDENNDDSKTKIIKLDETIAPNLVNTEEANWKDSMLNEKAENDTKLEKQRSSRISKQRSIILLKGQKIAIPASGCYLISDPANDGALLLRWSSVRLHNAFAFFSVGAEVSLPEYKIKNNTVETSVSVRNSVHQAIVSFLRTAQKYAGIVVFYSRCEEFECSVYAIEKNKIVTLISHDLPVDLAHDDVLALAVVDTASDGYKGLYHTSKAKFLNIGHREGAVLDLNNDVLLRRSIKRTAKRKKVPTPKEAVAEKTT</sequence>
<organism evidence="2">
    <name type="scientific">Aplanochytrium stocchinoi</name>
    <dbReference type="NCBI Taxonomy" id="215587"/>
    <lineage>
        <taxon>Eukaryota</taxon>
        <taxon>Sar</taxon>
        <taxon>Stramenopiles</taxon>
        <taxon>Bigyra</taxon>
        <taxon>Labyrinthulomycetes</taxon>
        <taxon>Thraustochytrida</taxon>
        <taxon>Thraustochytriidae</taxon>
        <taxon>Aplanochytrium</taxon>
    </lineage>
</organism>
<feature type="region of interest" description="Disordered" evidence="1">
    <location>
        <begin position="198"/>
        <end position="318"/>
    </location>
</feature>
<dbReference type="AlphaFoldDB" id="A0A7S3PHL5"/>
<name>A0A7S3PHL5_9STRA</name>
<feature type="compositionally biased region" description="Acidic residues" evidence="1">
    <location>
        <begin position="411"/>
        <end position="424"/>
    </location>
</feature>
<gene>
    <name evidence="2" type="ORF">ASTO00021_LOCUS8999</name>
</gene>
<feature type="region of interest" description="Disordered" evidence="1">
    <location>
        <begin position="386"/>
        <end position="425"/>
    </location>
</feature>
<feature type="compositionally biased region" description="Low complexity" evidence="1">
    <location>
        <begin position="288"/>
        <end position="298"/>
    </location>
</feature>
<feature type="compositionally biased region" description="Basic and acidic residues" evidence="1">
    <location>
        <begin position="401"/>
        <end position="410"/>
    </location>
</feature>